<accession>A0AAV4WB46</accession>
<evidence type="ECO:0000313" key="1">
    <source>
        <dbReference type="EMBL" id="GIY78828.1"/>
    </source>
</evidence>
<protein>
    <submittedName>
        <fullName evidence="1">Uncharacterized protein</fullName>
    </submittedName>
</protein>
<name>A0AAV4WB46_CAEEX</name>
<comment type="caution">
    <text evidence="1">The sequence shown here is derived from an EMBL/GenBank/DDBJ whole genome shotgun (WGS) entry which is preliminary data.</text>
</comment>
<reference evidence="1 2" key="1">
    <citation type="submission" date="2021-06" db="EMBL/GenBank/DDBJ databases">
        <title>Caerostris extrusa draft genome.</title>
        <authorList>
            <person name="Kono N."/>
            <person name="Arakawa K."/>
        </authorList>
    </citation>
    <scope>NUCLEOTIDE SEQUENCE [LARGE SCALE GENOMIC DNA]</scope>
</reference>
<proteinExistence type="predicted"/>
<dbReference type="Proteomes" id="UP001054945">
    <property type="component" value="Unassembled WGS sequence"/>
</dbReference>
<dbReference type="AlphaFoldDB" id="A0AAV4WB46"/>
<keyword evidence="2" id="KW-1185">Reference proteome</keyword>
<evidence type="ECO:0000313" key="2">
    <source>
        <dbReference type="Proteomes" id="UP001054945"/>
    </source>
</evidence>
<dbReference type="EMBL" id="BPLR01015804">
    <property type="protein sequence ID" value="GIY78828.1"/>
    <property type="molecule type" value="Genomic_DNA"/>
</dbReference>
<gene>
    <name evidence="1" type="ORF">CEXT_177891</name>
</gene>
<organism evidence="1 2">
    <name type="scientific">Caerostris extrusa</name>
    <name type="common">Bark spider</name>
    <name type="synonym">Caerostris bankana</name>
    <dbReference type="NCBI Taxonomy" id="172846"/>
    <lineage>
        <taxon>Eukaryota</taxon>
        <taxon>Metazoa</taxon>
        <taxon>Ecdysozoa</taxon>
        <taxon>Arthropoda</taxon>
        <taxon>Chelicerata</taxon>
        <taxon>Arachnida</taxon>
        <taxon>Araneae</taxon>
        <taxon>Araneomorphae</taxon>
        <taxon>Entelegynae</taxon>
        <taxon>Araneoidea</taxon>
        <taxon>Araneidae</taxon>
        <taxon>Caerostris</taxon>
    </lineage>
</organism>
<sequence length="83" mass="9407">MGTLVKAAILLRECRKSALRLPVFYPRRNAGHYILQPISPSTLSPSWLGGFLCAKTRTTGLHFRVNKKSEEWSFSFQEVPTVN</sequence>